<evidence type="ECO:0000259" key="8">
    <source>
        <dbReference type="Pfam" id="PF05198"/>
    </source>
</evidence>
<dbReference type="HAMAP" id="MF_00080">
    <property type="entry name" value="IF_3"/>
    <property type="match status" value="1"/>
</dbReference>
<dbReference type="InterPro" id="IPR019815">
    <property type="entry name" value="Translation_initiation_fac_3_C"/>
</dbReference>
<dbReference type="FunFam" id="3.10.20.80:FF:000001">
    <property type="entry name" value="Translation initiation factor IF-3"/>
    <property type="match status" value="1"/>
</dbReference>
<organism evidence="9 10">
    <name type="scientific">Clostridium sulfidigenes</name>
    <dbReference type="NCBI Taxonomy" id="318464"/>
    <lineage>
        <taxon>Bacteria</taxon>
        <taxon>Bacillati</taxon>
        <taxon>Bacillota</taxon>
        <taxon>Clostridia</taxon>
        <taxon>Eubacteriales</taxon>
        <taxon>Clostridiaceae</taxon>
        <taxon>Clostridium</taxon>
    </lineage>
</organism>
<dbReference type="RefSeq" id="WP_035135821.1">
    <property type="nucleotide sequence ID" value="NZ_JPMD01000064.1"/>
</dbReference>
<sequence length="175" mass="20127">MNVISKNKDFMMNEEIRDKEVRVINSDGEALGVISTKEALEIALQKELDLVVVSPNAKPMVCKIMDFGKFVYEQQKKEKEAKKKQKITTLKEIRLSASIEDHDIEIKANNARKFLLDEDKVKVTVRFRGREIENSQVGHKILNLFVEKLGDVYVIEKPARQEGRNMIMILAPKRA</sequence>
<protein>
    <recommendedName>
        <fullName evidence="4 5">Translation initiation factor IF-3</fullName>
    </recommendedName>
</protein>
<dbReference type="NCBIfam" id="TIGR00168">
    <property type="entry name" value="infC"/>
    <property type="match status" value="1"/>
</dbReference>
<dbReference type="PANTHER" id="PTHR10938">
    <property type="entry name" value="TRANSLATION INITIATION FACTOR IF-3"/>
    <property type="match status" value="1"/>
</dbReference>
<comment type="similarity">
    <text evidence="1 4 6">Belongs to the IF-3 family.</text>
</comment>
<dbReference type="GO" id="GO:0005829">
    <property type="term" value="C:cytosol"/>
    <property type="evidence" value="ECO:0007669"/>
    <property type="project" value="TreeGrafter"/>
</dbReference>
<evidence type="ECO:0000256" key="1">
    <source>
        <dbReference type="ARBA" id="ARBA00005439"/>
    </source>
</evidence>
<evidence type="ECO:0000256" key="5">
    <source>
        <dbReference type="NCBIfam" id="TIGR00168"/>
    </source>
</evidence>
<evidence type="ECO:0000256" key="6">
    <source>
        <dbReference type="RuleBase" id="RU000646"/>
    </source>
</evidence>
<name>A0A084J774_9CLOT</name>
<feature type="domain" description="Translation initiation factor 3 N-terminal" evidence="8">
    <location>
        <begin position="12"/>
        <end position="81"/>
    </location>
</feature>
<comment type="function">
    <text evidence="4 6">IF-3 binds to the 30S ribosomal subunit and shifts the equilibrium between 70S ribosomes and their 50S and 30S subunits in favor of the free subunits, thus enhancing the availability of 30S subunits on which protein synthesis initiation begins.</text>
</comment>
<dbReference type="Gene3D" id="3.30.110.10">
    <property type="entry name" value="Translation initiation factor 3 (IF-3), C-terminal domain"/>
    <property type="match status" value="1"/>
</dbReference>
<keyword evidence="4" id="KW-0963">Cytoplasm</keyword>
<evidence type="ECO:0000256" key="4">
    <source>
        <dbReference type="HAMAP-Rule" id="MF_00080"/>
    </source>
</evidence>
<dbReference type="AlphaFoldDB" id="A0A084J774"/>
<dbReference type="Gene3D" id="3.10.20.80">
    <property type="entry name" value="Translation initiation factor 3 (IF-3), N-terminal domain"/>
    <property type="match status" value="1"/>
</dbReference>
<dbReference type="SUPFAM" id="SSF55200">
    <property type="entry name" value="Translation initiation factor IF3, C-terminal domain"/>
    <property type="match status" value="1"/>
</dbReference>
<dbReference type="eggNOG" id="COG0290">
    <property type="taxonomic scope" value="Bacteria"/>
</dbReference>
<keyword evidence="3 4" id="KW-0648">Protein biosynthesis</keyword>
<gene>
    <name evidence="4" type="primary">infC</name>
    <name evidence="9" type="ORF">IO99_18485</name>
</gene>
<proteinExistence type="inferred from homology"/>
<dbReference type="PROSITE" id="PS00938">
    <property type="entry name" value="IF3"/>
    <property type="match status" value="1"/>
</dbReference>
<keyword evidence="10" id="KW-1185">Reference proteome</keyword>
<dbReference type="Proteomes" id="UP000028542">
    <property type="component" value="Unassembled WGS sequence"/>
</dbReference>
<dbReference type="GO" id="GO:0003743">
    <property type="term" value="F:translation initiation factor activity"/>
    <property type="evidence" value="ECO:0007669"/>
    <property type="project" value="UniProtKB-UniRule"/>
</dbReference>
<evidence type="ECO:0000256" key="2">
    <source>
        <dbReference type="ARBA" id="ARBA00022540"/>
    </source>
</evidence>
<reference evidence="9 10" key="1">
    <citation type="submission" date="2014-07" db="EMBL/GenBank/DDBJ databases">
        <title>Draft genome of Clostridium sulfidigenes 113A isolated from sediments associated with methane hydrate from Krishna Godavari basin.</title>
        <authorList>
            <person name="Honkalas V.S."/>
            <person name="Dabir A.P."/>
            <person name="Arora P."/>
            <person name="Dhakephalkar P.K."/>
        </authorList>
    </citation>
    <scope>NUCLEOTIDE SEQUENCE [LARGE SCALE GENOMIC DNA]</scope>
    <source>
        <strain evidence="9 10">113A</strain>
    </source>
</reference>
<dbReference type="GO" id="GO:0016020">
    <property type="term" value="C:membrane"/>
    <property type="evidence" value="ECO:0007669"/>
    <property type="project" value="TreeGrafter"/>
</dbReference>
<dbReference type="Pfam" id="PF05198">
    <property type="entry name" value="IF3_N"/>
    <property type="match status" value="1"/>
</dbReference>
<dbReference type="Pfam" id="PF00707">
    <property type="entry name" value="IF3_C"/>
    <property type="match status" value="1"/>
</dbReference>
<dbReference type="EMBL" id="JPMD01000064">
    <property type="protein sequence ID" value="KEZ84808.1"/>
    <property type="molecule type" value="Genomic_DNA"/>
</dbReference>
<comment type="caution">
    <text evidence="9">The sequence shown here is derived from an EMBL/GenBank/DDBJ whole genome shotgun (WGS) entry which is preliminary data.</text>
</comment>
<dbReference type="GO" id="GO:0032790">
    <property type="term" value="P:ribosome disassembly"/>
    <property type="evidence" value="ECO:0007669"/>
    <property type="project" value="TreeGrafter"/>
</dbReference>
<keyword evidence="2 4" id="KW-0396">Initiation factor</keyword>
<comment type="subunit">
    <text evidence="4 6">Monomer.</text>
</comment>
<evidence type="ECO:0000259" key="7">
    <source>
        <dbReference type="Pfam" id="PF00707"/>
    </source>
</evidence>
<dbReference type="FunFam" id="3.30.110.10:FF:000001">
    <property type="entry name" value="Translation initiation factor IF-3"/>
    <property type="match status" value="1"/>
</dbReference>
<evidence type="ECO:0000313" key="10">
    <source>
        <dbReference type="Proteomes" id="UP000028542"/>
    </source>
</evidence>
<dbReference type="PANTHER" id="PTHR10938:SF0">
    <property type="entry name" value="TRANSLATION INITIATION FACTOR IF-3, MITOCHONDRIAL"/>
    <property type="match status" value="1"/>
</dbReference>
<dbReference type="InterPro" id="IPR019813">
    <property type="entry name" value="Translation_initiation_fac3_CS"/>
</dbReference>
<evidence type="ECO:0000313" key="9">
    <source>
        <dbReference type="EMBL" id="KEZ84808.1"/>
    </source>
</evidence>
<evidence type="ECO:0000256" key="3">
    <source>
        <dbReference type="ARBA" id="ARBA00022917"/>
    </source>
</evidence>
<feature type="domain" description="Translation initiation factor 3 C-terminal" evidence="7">
    <location>
        <begin position="89"/>
        <end position="173"/>
    </location>
</feature>
<accession>A0A084J774</accession>
<comment type="subcellular location">
    <subcellularLocation>
        <location evidence="4 6">Cytoplasm</location>
    </subcellularLocation>
</comment>
<dbReference type="InterPro" id="IPR036788">
    <property type="entry name" value="T_IF-3_C_sf"/>
</dbReference>
<dbReference type="InterPro" id="IPR001288">
    <property type="entry name" value="Translation_initiation_fac_3"/>
</dbReference>
<dbReference type="STRING" id="318464.IO99_18485"/>
<dbReference type="InterPro" id="IPR036787">
    <property type="entry name" value="T_IF-3_N_sf"/>
</dbReference>
<dbReference type="SUPFAM" id="SSF54364">
    <property type="entry name" value="Translation initiation factor IF3, N-terminal domain"/>
    <property type="match status" value="1"/>
</dbReference>
<dbReference type="GO" id="GO:0043022">
    <property type="term" value="F:ribosome binding"/>
    <property type="evidence" value="ECO:0007669"/>
    <property type="project" value="UniProtKB-ARBA"/>
</dbReference>
<dbReference type="InterPro" id="IPR019814">
    <property type="entry name" value="Translation_initiation_fac_3_N"/>
</dbReference>